<name>A0A812LXR1_9DINO</name>
<organism evidence="1 2">
    <name type="scientific">Symbiodinium necroappetens</name>
    <dbReference type="NCBI Taxonomy" id="1628268"/>
    <lineage>
        <taxon>Eukaryota</taxon>
        <taxon>Sar</taxon>
        <taxon>Alveolata</taxon>
        <taxon>Dinophyceae</taxon>
        <taxon>Suessiales</taxon>
        <taxon>Symbiodiniaceae</taxon>
        <taxon>Symbiodinium</taxon>
    </lineage>
</organism>
<sequence length="53" mass="5607">SGKTCLETCLNYGLTCLDQDLLFINHCAALATIFKCRACEPGLDNAGVDQSGV</sequence>
<reference evidence="1" key="1">
    <citation type="submission" date="2021-02" db="EMBL/GenBank/DDBJ databases">
        <authorList>
            <person name="Dougan E. K."/>
            <person name="Rhodes N."/>
            <person name="Thang M."/>
            <person name="Chan C."/>
        </authorList>
    </citation>
    <scope>NUCLEOTIDE SEQUENCE</scope>
</reference>
<protein>
    <submittedName>
        <fullName evidence="1">Uncharacterized protein</fullName>
    </submittedName>
</protein>
<feature type="non-terminal residue" evidence="1">
    <location>
        <position position="1"/>
    </location>
</feature>
<feature type="non-terminal residue" evidence="1">
    <location>
        <position position="53"/>
    </location>
</feature>
<accession>A0A812LXR1</accession>
<evidence type="ECO:0000313" key="2">
    <source>
        <dbReference type="Proteomes" id="UP000601435"/>
    </source>
</evidence>
<gene>
    <name evidence="1" type="ORF">SNEC2469_LOCUS5463</name>
</gene>
<evidence type="ECO:0000313" key="1">
    <source>
        <dbReference type="EMBL" id="CAE7254350.1"/>
    </source>
</evidence>
<dbReference type="EMBL" id="CAJNJA010010154">
    <property type="protein sequence ID" value="CAE7254350.1"/>
    <property type="molecule type" value="Genomic_DNA"/>
</dbReference>
<proteinExistence type="predicted"/>
<dbReference type="Proteomes" id="UP000601435">
    <property type="component" value="Unassembled WGS sequence"/>
</dbReference>
<comment type="caution">
    <text evidence="1">The sequence shown here is derived from an EMBL/GenBank/DDBJ whole genome shotgun (WGS) entry which is preliminary data.</text>
</comment>
<dbReference type="AlphaFoldDB" id="A0A812LXR1"/>
<keyword evidence="2" id="KW-1185">Reference proteome</keyword>